<keyword evidence="4" id="KW-0143">Chaperone</keyword>
<dbReference type="RefSeq" id="WP_170217572.1">
    <property type="nucleotide sequence ID" value="NZ_CP144375.1"/>
</dbReference>
<dbReference type="AlphaFoldDB" id="A0A3E0HPG8"/>
<dbReference type="InterPro" id="IPR025734">
    <property type="entry name" value="EspG"/>
</dbReference>
<organism evidence="5 6">
    <name type="scientific">Kutzneria buriramensis</name>
    <dbReference type="NCBI Taxonomy" id="1045776"/>
    <lineage>
        <taxon>Bacteria</taxon>
        <taxon>Bacillati</taxon>
        <taxon>Actinomycetota</taxon>
        <taxon>Actinomycetes</taxon>
        <taxon>Pseudonocardiales</taxon>
        <taxon>Pseudonocardiaceae</taxon>
        <taxon>Kutzneria</taxon>
    </lineage>
</organism>
<dbReference type="Pfam" id="PF14011">
    <property type="entry name" value="ESX-1_EspG"/>
    <property type="match status" value="1"/>
</dbReference>
<comment type="similarity">
    <text evidence="2">Belongs to the EspG family.</text>
</comment>
<gene>
    <name evidence="5" type="ORF">BCF44_105282</name>
</gene>
<comment type="caution">
    <text evidence="5">The sequence shown here is derived from an EMBL/GenBank/DDBJ whole genome shotgun (WGS) entry which is preliminary data.</text>
</comment>
<accession>A0A3E0HPG8</accession>
<evidence type="ECO:0000256" key="2">
    <source>
        <dbReference type="ARBA" id="ARBA00006411"/>
    </source>
</evidence>
<sequence>MPVIELDYAELGIAWQRSELPRLSPVFTWRSHASAPDDPQQALRDAEDRLRARGLIERRGGLDDDLYGVLALFALAPIELDLRFAPAPAREIRACVAARDGYAARVVLDGDRVRIDTVPDYSAIASLVGVLPDLSPCPGATVSVPTSDLDAAVTDAGRQGGSDAAVEAALRARGVRSDAARGLTALVAIERTGYGTFGAAARDSSGRRYRDPRVVKVLDTVRGRVAMFTRSGYTTAAPADTALLVRVAGELLEGTRRRAMTV</sequence>
<keyword evidence="3" id="KW-0963">Cytoplasm</keyword>
<dbReference type="Proteomes" id="UP000256269">
    <property type="component" value="Unassembled WGS sequence"/>
</dbReference>
<protein>
    <submittedName>
        <fullName evidence="5">ESAT-6 protein secretion system EspG family protein</fullName>
    </submittedName>
</protein>
<evidence type="ECO:0000256" key="3">
    <source>
        <dbReference type="ARBA" id="ARBA00022490"/>
    </source>
</evidence>
<comment type="subcellular location">
    <subcellularLocation>
        <location evidence="1">Cytoplasm</location>
    </subcellularLocation>
</comment>
<evidence type="ECO:0000256" key="4">
    <source>
        <dbReference type="ARBA" id="ARBA00023186"/>
    </source>
</evidence>
<proteinExistence type="inferred from homology"/>
<evidence type="ECO:0000256" key="1">
    <source>
        <dbReference type="ARBA" id="ARBA00004496"/>
    </source>
</evidence>
<evidence type="ECO:0000313" key="6">
    <source>
        <dbReference type="Proteomes" id="UP000256269"/>
    </source>
</evidence>
<evidence type="ECO:0000313" key="5">
    <source>
        <dbReference type="EMBL" id="REH48423.1"/>
    </source>
</evidence>
<reference evidence="5 6" key="1">
    <citation type="submission" date="2018-08" db="EMBL/GenBank/DDBJ databases">
        <title>Genomic Encyclopedia of Archaeal and Bacterial Type Strains, Phase II (KMG-II): from individual species to whole genera.</title>
        <authorList>
            <person name="Goeker M."/>
        </authorList>
    </citation>
    <scope>NUCLEOTIDE SEQUENCE [LARGE SCALE GENOMIC DNA]</scope>
    <source>
        <strain evidence="5 6">DSM 45791</strain>
    </source>
</reference>
<keyword evidence="6" id="KW-1185">Reference proteome</keyword>
<dbReference type="EMBL" id="QUNO01000005">
    <property type="protein sequence ID" value="REH48423.1"/>
    <property type="molecule type" value="Genomic_DNA"/>
</dbReference>
<name>A0A3E0HPG8_9PSEU</name>